<accession>I8TDL4</accession>
<evidence type="ECO:0000313" key="3">
    <source>
        <dbReference type="Proteomes" id="UP000003704"/>
    </source>
</evidence>
<dbReference type="RefSeq" id="WP_007184884.1">
    <property type="nucleotide sequence ID" value="NZ_AKGD01000001.1"/>
</dbReference>
<protein>
    <submittedName>
        <fullName evidence="2">Uncharacterized protein</fullName>
    </submittedName>
</protein>
<keyword evidence="3" id="KW-1185">Reference proteome</keyword>
<gene>
    <name evidence="2" type="ORF">WQQ_19350</name>
</gene>
<sequence length="173" mass="18709">MKTIFTHARRLLGSLLLLSLFGSATPALAERCFGAVGQQCGGFHQGQFAGVAMCLPASNGADRANCKVSGGSMTHDPCCAANPNGVMCGTSPENNRCSAEWTRAVNRAVWSYQWTRNVNDEVENTTGTVRGPDYCARDGAGVHRNDRNFCCSGNSHRAGFWDRIGRPNLYRCD</sequence>
<dbReference type="Proteomes" id="UP000003704">
    <property type="component" value="Unassembled WGS sequence"/>
</dbReference>
<feature type="chain" id="PRO_5003714515" evidence="1">
    <location>
        <begin position="30"/>
        <end position="173"/>
    </location>
</feature>
<evidence type="ECO:0000313" key="2">
    <source>
        <dbReference type="EMBL" id="EIT71798.1"/>
    </source>
</evidence>
<dbReference type="OrthoDB" id="7171092at2"/>
<reference evidence="2 3" key="1">
    <citation type="journal article" date="2012" name="J. Bacteriol.">
        <title>Genome Sequence of n-Alkane-Degrading Hydrocarboniphaga effusa Strain AP103T (ATCC BAA-332T).</title>
        <authorList>
            <person name="Chang H.K."/>
            <person name="Zylstra G.J."/>
            <person name="Chae J.C."/>
        </authorList>
    </citation>
    <scope>NUCLEOTIDE SEQUENCE [LARGE SCALE GENOMIC DNA]</scope>
    <source>
        <strain evidence="2 3">AP103</strain>
    </source>
</reference>
<dbReference type="STRING" id="1172194.WQQ_19350"/>
<comment type="caution">
    <text evidence="2">The sequence shown here is derived from an EMBL/GenBank/DDBJ whole genome shotgun (WGS) entry which is preliminary data.</text>
</comment>
<proteinExistence type="predicted"/>
<evidence type="ECO:0000256" key="1">
    <source>
        <dbReference type="SAM" id="SignalP"/>
    </source>
</evidence>
<keyword evidence="1" id="KW-0732">Signal</keyword>
<name>I8TDL4_9GAMM</name>
<dbReference type="EMBL" id="AKGD01000001">
    <property type="protein sequence ID" value="EIT71798.1"/>
    <property type="molecule type" value="Genomic_DNA"/>
</dbReference>
<dbReference type="AlphaFoldDB" id="I8TDL4"/>
<feature type="signal peptide" evidence="1">
    <location>
        <begin position="1"/>
        <end position="29"/>
    </location>
</feature>
<organism evidence="2 3">
    <name type="scientific">Hydrocarboniphaga effusa AP103</name>
    <dbReference type="NCBI Taxonomy" id="1172194"/>
    <lineage>
        <taxon>Bacteria</taxon>
        <taxon>Pseudomonadati</taxon>
        <taxon>Pseudomonadota</taxon>
        <taxon>Gammaproteobacteria</taxon>
        <taxon>Nevskiales</taxon>
        <taxon>Nevskiaceae</taxon>
        <taxon>Hydrocarboniphaga</taxon>
    </lineage>
</organism>